<dbReference type="Proteomes" id="UP001321749">
    <property type="component" value="Unassembled WGS sequence"/>
</dbReference>
<protein>
    <submittedName>
        <fullName evidence="2">Uncharacterized protein</fullName>
    </submittedName>
</protein>
<feature type="transmembrane region" description="Helical" evidence="1">
    <location>
        <begin position="20"/>
        <end position="47"/>
    </location>
</feature>
<comment type="caution">
    <text evidence="2">The sequence shown here is derived from an EMBL/GenBank/DDBJ whole genome shotgun (WGS) entry which is preliminary data.</text>
</comment>
<evidence type="ECO:0000313" key="3">
    <source>
        <dbReference type="Proteomes" id="UP001321749"/>
    </source>
</evidence>
<reference evidence="2" key="2">
    <citation type="submission" date="2023-06" db="EMBL/GenBank/DDBJ databases">
        <authorList>
            <consortium name="Lawrence Berkeley National Laboratory"/>
            <person name="Mondo S.J."/>
            <person name="Hensen N."/>
            <person name="Bonometti L."/>
            <person name="Westerberg I."/>
            <person name="Brannstrom I.O."/>
            <person name="Guillou S."/>
            <person name="Cros-Aarteil S."/>
            <person name="Calhoun S."/>
            <person name="Haridas S."/>
            <person name="Kuo A."/>
            <person name="Pangilinan J."/>
            <person name="Riley R."/>
            <person name="Labutti K."/>
            <person name="Andreopoulos B."/>
            <person name="Lipzen A."/>
            <person name="Chen C."/>
            <person name="Yanf M."/>
            <person name="Daum C."/>
            <person name="Ng V."/>
            <person name="Clum A."/>
            <person name="Steindorff A."/>
            <person name="Ohm R."/>
            <person name="Martin F."/>
            <person name="Silar P."/>
            <person name="Natvig D."/>
            <person name="Lalanne C."/>
            <person name="Gautier V."/>
            <person name="Ament-Velasquez S.L."/>
            <person name="Kruys A."/>
            <person name="Hutchinson M.I."/>
            <person name="Powell A.J."/>
            <person name="Barry K."/>
            <person name="Miller A.N."/>
            <person name="Grigoriev I.V."/>
            <person name="Debuchy R."/>
            <person name="Gladieux P."/>
            <person name="Thoren M.H."/>
            <person name="Johannesson H."/>
        </authorList>
    </citation>
    <scope>NUCLEOTIDE SEQUENCE</scope>
    <source>
        <strain evidence="2">PSN324</strain>
    </source>
</reference>
<accession>A0AAV9HKK3</accession>
<gene>
    <name evidence="2" type="ORF">QBC42DRAFT_94096</name>
</gene>
<keyword evidence="1" id="KW-0812">Transmembrane</keyword>
<keyword evidence="1" id="KW-0472">Membrane</keyword>
<keyword evidence="3" id="KW-1185">Reference proteome</keyword>
<proteinExistence type="predicted"/>
<dbReference type="EMBL" id="MU864992">
    <property type="protein sequence ID" value="KAK4461387.1"/>
    <property type="molecule type" value="Genomic_DNA"/>
</dbReference>
<feature type="transmembrane region" description="Helical" evidence="1">
    <location>
        <begin position="59"/>
        <end position="75"/>
    </location>
</feature>
<evidence type="ECO:0000256" key="1">
    <source>
        <dbReference type="SAM" id="Phobius"/>
    </source>
</evidence>
<evidence type="ECO:0000313" key="2">
    <source>
        <dbReference type="EMBL" id="KAK4461387.1"/>
    </source>
</evidence>
<name>A0AAV9HKK3_9PEZI</name>
<dbReference type="AlphaFoldDB" id="A0AAV9HKK3"/>
<keyword evidence="1" id="KW-1133">Transmembrane helix</keyword>
<sequence length="77" mass="9357">MKKGRREEKFSFLLCEDFCLILSTCFSFLFFFFFGAVIVYLVSVLVCCHRVFYTTRLKIRGFAFWSSFYIIFFTFKF</sequence>
<reference evidence="2" key="1">
    <citation type="journal article" date="2023" name="Mol. Phylogenet. Evol.">
        <title>Genome-scale phylogeny and comparative genomics of the fungal order Sordariales.</title>
        <authorList>
            <person name="Hensen N."/>
            <person name="Bonometti L."/>
            <person name="Westerberg I."/>
            <person name="Brannstrom I.O."/>
            <person name="Guillou S."/>
            <person name="Cros-Aarteil S."/>
            <person name="Calhoun S."/>
            <person name="Haridas S."/>
            <person name="Kuo A."/>
            <person name="Mondo S."/>
            <person name="Pangilinan J."/>
            <person name="Riley R."/>
            <person name="LaButti K."/>
            <person name="Andreopoulos B."/>
            <person name="Lipzen A."/>
            <person name="Chen C."/>
            <person name="Yan M."/>
            <person name="Daum C."/>
            <person name="Ng V."/>
            <person name="Clum A."/>
            <person name="Steindorff A."/>
            <person name="Ohm R.A."/>
            <person name="Martin F."/>
            <person name="Silar P."/>
            <person name="Natvig D.O."/>
            <person name="Lalanne C."/>
            <person name="Gautier V."/>
            <person name="Ament-Velasquez S.L."/>
            <person name="Kruys A."/>
            <person name="Hutchinson M.I."/>
            <person name="Powell A.J."/>
            <person name="Barry K."/>
            <person name="Miller A.N."/>
            <person name="Grigoriev I.V."/>
            <person name="Debuchy R."/>
            <person name="Gladieux P."/>
            <person name="Hiltunen Thoren M."/>
            <person name="Johannesson H."/>
        </authorList>
    </citation>
    <scope>NUCLEOTIDE SEQUENCE</scope>
    <source>
        <strain evidence="2">PSN324</strain>
    </source>
</reference>
<organism evidence="2 3">
    <name type="scientific">Cladorrhinum samala</name>
    <dbReference type="NCBI Taxonomy" id="585594"/>
    <lineage>
        <taxon>Eukaryota</taxon>
        <taxon>Fungi</taxon>
        <taxon>Dikarya</taxon>
        <taxon>Ascomycota</taxon>
        <taxon>Pezizomycotina</taxon>
        <taxon>Sordariomycetes</taxon>
        <taxon>Sordariomycetidae</taxon>
        <taxon>Sordariales</taxon>
        <taxon>Podosporaceae</taxon>
        <taxon>Cladorrhinum</taxon>
    </lineage>
</organism>